<evidence type="ECO:0000256" key="4">
    <source>
        <dbReference type="ARBA" id="ARBA00022679"/>
    </source>
</evidence>
<evidence type="ECO:0000256" key="1">
    <source>
        <dbReference type="ARBA" id="ARBA00004370"/>
    </source>
</evidence>
<feature type="domain" description="Diacylglycerol glucosyltransferase N-terminal" evidence="6">
    <location>
        <begin position="22"/>
        <end position="188"/>
    </location>
</feature>
<evidence type="ECO:0000256" key="3">
    <source>
        <dbReference type="ARBA" id="ARBA00022676"/>
    </source>
</evidence>
<evidence type="ECO:0000259" key="6">
    <source>
        <dbReference type="Pfam" id="PF06925"/>
    </source>
</evidence>
<dbReference type="InterPro" id="IPR009695">
    <property type="entry name" value="Diacylglyc_glucosyltr_N"/>
</dbReference>
<evidence type="ECO:0000259" key="5">
    <source>
        <dbReference type="Pfam" id="PF04101"/>
    </source>
</evidence>
<dbReference type="Gene3D" id="3.40.50.2000">
    <property type="entry name" value="Glycogen Phosphorylase B"/>
    <property type="match status" value="1"/>
</dbReference>
<reference evidence="7 8" key="1">
    <citation type="submission" date="2016-08" db="EMBL/GenBank/DDBJ databases">
        <authorList>
            <person name="Loux V."/>
            <person name="Rue O."/>
        </authorList>
    </citation>
    <scope>NUCLEOTIDE SEQUENCE [LARGE SCALE GENOMIC DNA]</scope>
    <source>
        <strain evidence="7 8">AFSSA_08CEB44bac</strain>
    </source>
</reference>
<accession>A0AAX2CGL2</accession>
<comment type="similarity">
    <text evidence="2">Belongs to the glycosyltransferase 28 family.</text>
</comment>
<dbReference type="Proteomes" id="UP000242164">
    <property type="component" value="Unassembled WGS sequence"/>
</dbReference>
<evidence type="ECO:0000313" key="8">
    <source>
        <dbReference type="Proteomes" id="UP000242164"/>
    </source>
</evidence>
<dbReference type="EMBL" id="FMIK01000024">
    <property type="protein sequence ID" value="SCL91798.1"/>
    <property type="molecule type" value="Genomic_DNA"/>
</dbReference>
<protein>
    <submittedName>
        <fullName evidence="7">Processive diacylglycerol glucosyltransferase</fullName>
    </submittedName>
</protein>
<dbReference type="InterPro" id="IPR050519">
    <property type="entry name" value="Glycosyltransf_28_UgtP"/>
</dbReference>
<dbReference type="PANTHER" id="PTHR43025:SF3">
    <property type="entry name" value="MONOGALACTOSYLDIACYLGLYCEROL SYNTHASE 1, CHLOROPLASTIC"/>
    <property type="match status" value="1"/>
</dbReference>
<dbReference type="InterPro" id="IPR007235">
    <property type="entry name" value="Glyco_trans_28_C"/>
</dbReference>
<organism evidence="7 8">
    <name type="scientific">Bacillus cytotoxicus</name>
    <dbReference type="NCBI Taxonomy" id="580165"/>
    <lineage>
        <taxon>Bacteria</taxon>
        <taxon>Bacillati</taxon>
        <taxon>Bacillota</taxon>
        <taxon>Bacilli</taxon>
        <taxon>Bacillales</taxon>
        <taxon>Bacillaceae</taxon>
        <taxon>Bacillus</taxon>
        <taxon>Bacillus cereus group</taxon>
    </lineage>
</organism>
<keyword evidence="4" id="KW-0808">Transferase</keyword>
<evidence type="ECO:0000313" key="7">
    <source>
        <dbReference type="EMBL" id="SCL91798.1"/>
    </source>
</evidence>
<dbReference type="PANTHER" id="PTHR43025">
    <property type="entry name" value="MONOGALACTOSYLDIACYLGLYCEROL SYNTHASE"/>
    <property type="match status" value="1"/>
</dbReference>
<dbReference type="RefSeq" id="WP_087098634.1">
    <property type="nucleotide sequence ID" value="NZ_CP066179.1"/>
</dbReference>
<dbReference type="AlphaFoldDB" id="A0AAX2CGL2"/>
<comment type="caution">
    <text evidence="7">The sequence shown here is derived from an EMBL/GenBank/DDBJ whole genome shotgun (WGS) entry which is preliminary data.</text>
</comment>
<evidence type="ECO:0000256" key="2">
    <source>
        <dbReference type="ARBA" id="ARBA00006962"/>
    </source>
</evidence>
<comment type="subcellular location">
    <subcellularLocation>
        <location evidence="1">Membrane</location>
    </subcellularLocation>
</comment>
<dbReference type="Pfam" id="PF04101">
    <property type="entry name" value="Glyco_tran_28_C"/>
    <property type="match status" value="1"/>
</dbReference>
<dbReference type="SUPFAM" id="SSF53756">
    <property type="entry name" value="UDP-Glycosyltransferase/glycogen phosphorylase"/>
    <property type="match status" value="1"/>
</dbReference>
<keyword evidence="3" id="KW-0328">Glycosyltransferase</keyword>
<dbReference type="Pfam" id="PF06925">
    <property type="entry name" value="MGDG_synth"/>
    <property type="match status" value="1"/>
</dbReference>
<gene>
    <name evidence="7" type="ORF">BCB44BAC_01938</name>
</gene>
<dbReference type="GO" id="GO:0016020">
    <property type="term" value="C:membrane"/>
    <property type="evidence" value="ECO:0007669"/>
    <property type="project" value="UniProtKB-SubCell"/>
</dbReference>
<proteinExistence type="inferred from homology"/>
<feature type="domain" description="Glycosyl transferase family 28 C-terminal" evidence="5">
    <location>
        <begin position="209"/>
        <end position="352"/>
    </location>
</feature>
<dbReference type="GO" id="GO:0016758">
    <property type="term" value="F:hexosyltransferase activity"/>
    <property type="evidence" value="ECO:0007669"/>
    <property type="project" value="InterPro"/>
</dbReference>
<dbReference type="GO" id="GO:0009247">
    <property type="term" value="P:glycolipid biosynthetic process"/>
    <property type="evidence" value="ECO:0007669"/>
    <property type="project" value="InterPro"/>
</dbReference>
<sequence length="382" mass="44932">MEQYATQKKILFLPFLQIPSGHYQVANALIEGIQNDQLHIKCDQVDILSYSYGKVEAFVSSIYLKWIKTLPNLYNKIYKNFVYKNEEEQKRYRLYEILFVPFMRKLIKEKQPDLIVCTHALPSYILNYLKEKGELKIPVINVYTDYFIHQGWGITHIDFHFVPSHYMKEFLQNKGIHNEQIFITGIPIHRKIKKQKEHIENVPSSTLSVLITGGSLGVGAMEELIDQIGMETSIHFYVLCGKNKKLYQKIQRLQREYIIPLPYIKSREEMNKLYDLIDAIITKPGGVTISESLFKRKPIFIYHVLPGQEEINLQQLKKLGVIIPLNKVTGKKETLEEQLCSFFQNKNRFQRYQECITNYQQQLMMKEPSQILKELINNDMAE</sequence>
<name>A0AAX2CGL2_9BACI</name>